<dbReference type="KEGG" id="sfic:EIZ62_25830"/>
<dbReference type="OrthoDB" id="3622226at2"/>
<reference evidence="1 2" key="1">
    <citation type="submission" date="2018-12" db="EMBL/GenBank/DDBJ databases">
        <title>Complete genome sequence of Streptomyces ficellus NRRL8067, the producer of ficellomycin, feldamycin and nojirimycin.</title>
        <authorList>
            <person name="Zhang H."/>
            <person name="Yue R."/>
            <person name="Liu Y."/>
            <person name="Li M."/>
            <person name="Mu H."/>
            <person name="Zhang J."/>
        </authorList>
    </citation>
    <scope>NUCLEOTIDE SEQUENCE [LARGE SCALE GENOMIC DNA]</scope>
    <source>
        <strain evidence="1 2">NRRL 8067</strain>
    </source>
</reference>
<protein>
    <submittedName>
        <fullName evidence="1">Uncharacterized protein</fullName>
    </submittedName>
</protein>
<keyword evidence="2" id="KW-1185">Reference proteome</keyword>
<name>A0A6I6FHL5_9ACTN</name>
<dbReference type="Proteomes" id="UP000422572">
    <property type="component" value="Chromosome"/>
</dbReference>
<organism evidence="1 2">
    <name type="scientific">Streptomyces ficellus</name>
    <dbReference type="NCBI Taxonomy" id="1977088"/>
    <lineage>
        <taxon>Bacteria</taxon>
        <taxon>Bacillati</taxon>
        <taxon>Actinomycetota</taxon>
        <taxon>Actinomycetes</taxon>
        <taxon>Kitasatosporales</taxon>
        <taxon>Streptomycetaceae</taxon>
        <taxon>Streptomyces</taxon>
    </lineage>
</organism>
<evidence type="ECO:0000313" key="1">
    <source>
        <dbReference type="EMBL" id="QGV82864.1"/>
    </source>
</evidence>
<sequence length="125" mass="13575">MTTYTELNATLVRRTGLRGFDFTHAEGRAAMGHLLFLIVQDYAADEARIAPGRPRAMLSALVCYLNANNAGPGFYALAQERELLGRGASALAREKFWLDQLQELYARHGRRRGVGAGAGRGAPVG</sequence>
<evidence type="ECO:0000313" key="2">
    <source>
        <dbReference type="Proteomes" id="UP000422572"/>
    </source>
</evidence>
<dbReference type="AlphaFoldDB" id="A0A6I6FHL5"/>
<proteinExistence type="predicted"/>
<accession>A0A6I6FHL5</accession>
<gene>
    <name evidence="1" type="ORF">EIZ62_25830</name>
</gene>
<dbReference type="EMBL" id="CP034279">
    <property type="protein sequence ID" value="QGV82864.1"/>
    <property type="molecule type" value="Genomic_DNA"/>
</dbReference>